<accession>A0AAV4H532</accession>
<gene>
    <name evidence="2" type="ORF">ElyMa_002626600</name>
</gene>
<evidence type="ECO:0008006" key="4">
    <source>
        <dbReference type="Google" id="ProtNLM"/>
    </source>
</evidence>
<keyword evidence="3" id="KW-1185">Reference proteome</keyword>
<feature type="transmembrane region" description="Helical" evidence="1">
    <location>
        <begin position="71"/>
        <end position="89"/>
    </location>
</feature>
<keyword evidence="1" id="KW-0812">Transmembrane</keyword>
<evidence type="ECO:0000256" key="1">
    <source>
        <dbReference type="SAM" id="Phobius"/>
    </source>
</evidence>
<proteinExistence type="predicted"/>
<keyword evidence="1" id="KW-1133">Transmembrane helix</keyword>
<dbReference type="Proteomes" id="UP000762676">
    <property type="component" value="Unassembled WGS sequence"/>
</dbReference>
<evidence type="ECO:0000313" key="2">
    <source>
        <dbReference type="EMBL" id="GFR92771.1"/>
    </source>
</evidence>
<comment type="caution">
    <text evidence="2">The sequence shown here is derived from an EMBL/GenBank/DDBJ whole genome shotgun (WGS) entry which is preliminary data.</text>
</comment>
<organism evidence="2 3">
    <name type="scientific">Elysia marginata</name>
    <dbReference type="NCBI Taxonomy" id="1093978"/>
    <lineage>
        <taxon>Eukaryota</taxon>
        <taxon>Metazoa</taxon>
        <taxon>Spiralia</taxon>
        <taxon>Lophotrochozoa</taxon>
        <taxon>Mollusca</taxon>
        <taxon>Gastropoda</taxon>
        <taxon>Heterobranchia</taxon>
        <taxon>Euthyneura</taxon>
        <taxon>Panpulmonata</taxon>
        <taxon>Sacoglossa</taxon>
        <taxon>Placobranchoidea</taxon>
        <taxon>Plakobranchidae</taxon>
        <taxon>Elysia</taxon>
    </lineage>
</organism>
<dbReference type="AlphaFoldDB" id="A0AAV4H532"/>
<reference evidence="2 3" key="1">
    <citation type="journal article" date="2021" name="Elife">
        <title>Chloroplast acquisition without the gene transfer in kleptoplastic sea slugs, Plakobranchus ocellatus.</title>
        <authorList>
            <person name="Maeda T."/>
            <person name="Takahashi S."/>
            <person name="Yoshida T."/>
            <person name="Shimamura S."/>
            <person name="Takaki Y."/>
            <person name="Nagai Y."/>
            <person name="Toyoda A."/>
            <person name="Suzuki Y."/>
            <person name="Arimoto A."/>
            <person name="Ishii H."/>
            <person name="Satoh N."/>
            <person name="Nishiyama T."/>
            <person name="Hasebe M."/>
            <person name="Maruyama T."/>
            <person name="Minagawa J."/>
            <person name="Obokata J."/>
            <person name="Shigenobu S."/>
        </authorList>
    </citation>
    <scope>NUCLEOTIDE SEQUENCE [LARGE SCALE GENOMIC DNA]</scope>
</reference>
<protein>
    <recommendedName>
        <fullName evidence="4">Transmembrane protein</fullName>
    </recommendedName>
</protein>
<evidence type="ECO:0000313" key="3">
    <source>
        <dbReference type="Proteomes" id="UP000762676"/>
    </source>
</evidence>
<sequence length="90" mass="10028">MARRTGKRHQILIYRLPLLIDRGDSCCRYSLPFYARFQVPSPRRVLSYSLVVVVTVVVVVVVVVVTVVVEVIVVVEVVVIVVVVVVVVVV</sequence>
<feature type="transmembrane region" description="Helical" evidence="1">
    <location>
        <begin position="45"/>
        <end position="65"/>
    </location>
</feature>
<dbReference type="EMBL" id="BMAT01005413">
    <property type="protein sequence ID" value="GFR92771.1"/>
    <property type="molecule type" value="Genomic_DNA"/>
</dbReference>
<keyword evidence="1" id="KW-0472">Membrane</keyword>
<name>A0AAV4H532_9GAST</name>